<keyword evidence="1" id="KW-0472">Membrane</keyword>
<protein>
    <submittedName>
        <fullName evidence="2">Uncharacterized protein</fullName>
    </submittedName>
</protein>
<sequence>MASKLLSSTSSTLFKVAGLVSLFPFTLGLIGAIRPYSGFKIFGFPEPSTAEGRKTGANLLLFWASRDLYMGLTAMAAWHEGDRRSLGWMYLIGAGVAISDGIMSQGQVGAGAWKHVMWVPVVVGIGGGLLGWFD</sequence>
<proteinExistence type="predicted"/>
<dbReference type="EMBL" id="CP099419">
    <property type="protein sequence ID" value="USW49430.1"/>
    <property type="molecule type" value="Genomic_DNA"/>
</dbReference>
<dbReference type="AlphaFoldDB" id="A0A9Q9AI01"/>
<name>A0A9Q9AI01_9PEZI</name>
<evidence type="ECO:0000256" key="1">
    <source>
        <dbReference type="SAM" id="Phobius"/>
    </source>
</evidence>
<evidence type="ECO:0000313" key="2">
    <source>
        <dbReference type="EMBL" id="USW49430.1"/>
    </source>
</evidence>
<keyword evidence="1" id="KW-0812">Transmembrane</keyword>
<dbReference type="Proteomes" id="UP001056384">
    <property type="component" value="Chromosome 2"/>
</dbReference>
<accession>A0A9Q9AI01</accession>
<gene>
    <name evidence="2" type="ORF">Slin15195_G027490</name>
</gene>
<feature type="transmembrane region" description="Helical" evidence="1">
    <location>
        <begin position="12"/>
        <end position="36"/>
    </location>
</feature>
<organism evidence="2 3">
    <name type="scientific">Septoria linicola</name>
    <dbReference type="NCBI Taxonomy" id="215465"/>
    <lineage>
        <taxon>Eukaryota</taxon>
        <taxon>Fungi</taxon>
        <taxon>Dikarya</taxon>
        <taxon>Ascomycota</taxon>
        <taxon>Pezizomycotina</taxon>
        <taxon>Dothideomycetes</taxon>
        <taxon>Dothideomycetidae</taxon>
        <taxon>Mycosphaerellales</taxon>
        <taxon>Mycosphaerellaceae</taxon>
        <taxon>Septoria</taxon>
    </lineage>
</organism>
<feature type="transmembrane region" description="Helical" evidence="1">
    <location>
        <begin position="115"/>
        <end position="133"/>
    </location>
</feature>
<reference evidence="2" key="1">
    <citation type="submission" date="2022-06" db="EMBL/GenBank/DDBJ databases">
        <title>Complete genome sequences of two strains of the flax pathogen Septoria linicola.</title>
        <authorList>
            <person name="Lapalu N."/>
            <person name="Simon A."/>
            <person name="Demenou B."/>
            <person name="Paumier D."/>
            <person name="Guillot M.-P."/>
            <person name="Gout L."/>
            <person name="Valade R."/>
        </authorList>
    </citation>
    <scope>NUCLEOTIDE SEQUENCE</scope>
    <source>
        <strain evidence="2">SE15195</strain>
    </source>
</reference>
<keyword evidence="3" id="KW-1185">Reference proteome</keyword>
<keyword evidence="1" id="KW-1133">Transmembrane helix</keyword>
<dbReference type="Pfam" id="PF14087">
    <property type="entry name" value="DUF4267"/>
    <property type="match status" value="1"/>
</dbReference>
<evidence type="ECO:0000313" key="3">
    <source>
        <dbReference type="Proteomes" id="UP001056384"/>
    </source>
</evidence>
<dbReference type="InterPro" id="IPR025363">
    <property type="entry name" value="DUF4267"/>
</dbReference>